<dbReference type="PANTHER" id="PTHR34293">
    <property type="entry name" value="HTH-TYPE TRANSCRIPTIONAL REGULATOR TRMBL2"/>
    <property type="match status" value="1"/>
</dbReference>
<dbReference type="EMBL" id="CP094299">
    <property type="protein sequence ID" value="UNZ08636.1"/>
    <property type="molecule type" value="Genomic_DNA"/>
</dbReference>
<protein>
    <submittedName>
        <fullName evidence="2">Bacterial regulatory protein, LuxR family</fullName>
    </submittedName>
</protein>
<dbReference type="SMART" id="SM00421">
    <property type="entry name" value="HTH_LUXR"/>
    <property type="match status" value="1"/>
</dbReference>
<organism evidence="2 3">
    <name type="scientific">Streptomyces rimosus subsp. rimosus</name>
    <dbReference type="NCBI Taxonomy" id="132474"/>
    <lineage>
        <taxon>Bacteria</taxon>
        <taxon>Bacillati</taxon>
        <taxon>Actinomycetota</taxon>
        <taxon>Actinomycetes</taxon>
        <taxon>Kitasatosporales</taxon>
        <taxon>Streptomycetaceae</taxon>
        <taxon>Streptomyces</taxon>
    </lineage>
</organism>
<dbReference type="InterPro" id="IPR016032">
    <property type="entry name" value="Sig_transdc_resp-reg_C-effctor"/>
</dbReference>
<dbReference type="InterPro" id="IPR051797">
    <property type="entry name" value="TrmB-like"/>
</dbReference>
<dbReference type="Gene3D" id="1.10.10.10">
    <property type="entry name" value="Winged helix-like DNA-binding domain superfamily/Winged helix DNA-binding domain"/>
    <property type="match status" value="2"/>
</dbReference>
<name>A0ABY3ZE89_STRRM</name>
<keyword evidence="3" id="KW-1185">Reference proteome</keyword>
<geneLocation type="plasmid" evidence="2 3">
    <name>pSRIMR7</name>
</geneLocation>
<keyword evidence="2" id="KW-0614">Plasmid</keyword>
<proteinExistence type="predicted"/>
<dbReference type="RefSeq" id="WP_050505931.1">
    <property type="nucleotide sequence ID" value="NZ_CP100398.1"/>
</dbReference>
<sequence>MRDSIVPNASRVIHDEGSLRSRSTETETALLRSEDREIYSWIAGATHCSIKEIASGTGRQRQEIETSIGRLLRLHLVRVDATSPAHYFAVSPETARVELIGPLRRDIERRHHEVDRISAVLYELTSVYQERTARCAGPATVEVVTSPSQAAELTLQLAASCRSEILLSEPDVSAAVAAMPYFHSDGKSVLSADAAVRTLFPHTARFRRDLTERMRAQAQGNTSYRTRSDSFMPLIVFDGQVAVFPDHTRSDGIVLVRDSAVVSFAVAAFERAWTRGITFSTSCERQVVDEISESTKRTILRLMVQGVEDRVIARRLNMSLRSCQRHIEVIMRRLGAKTRMHAGYLVRERGLLKD</sequence>
<dbReference type="InterPro" id="IPR000792">
    <property type="entry name" value="Tscrpt_reg_LuxR_C"/>
</dbReference>
<feature type="domain" description="HTH luxR-type" evidence="1">
    <location>
        <begin position="297"/>
        <end position="346"/>
    </location>
</feature>
<reference evidence="2 3" key="1">
    <citation type="submission" date="2022-03" db="EMBL/GenBank/DDBJ databases">
        <title>Complete genome of Streptomyces rimosus ssp. rimosus R7 (=ATCC 10970).</title>
        <authorList>
            <person name="Beganovic S."/>
            <person name="Ruckert C."/>
            <person name="Busche T."/>
            <person name="Kalinowski J."/>
            <person name="Wittmann C."/>
        </authorList>
    </citation>
    <scope>NUCLEOTIDE SEQUENCE [LARGE SCALE GENOMIC DNA]</scope>
    <source>
        <strain evidence="2 3">R7</strain>
        <plasmid evidence="2 3">pSRIMR7</plasmid>
    </source>
</reference>
<dbReference type="Proteomes" id="UP000829494">
    <property type="component" value="Plasmid pSRIMR7"/>
</dbReference>
<dbReference type="SUPFAM" id="SSF46894">
    <property type="entry name" value="C-terminal effector domain of the bipartite response regulators"/>
    <property type="match status" value="1"/>
</dbReference>
<gene>
    <name evidence="2" type="ORF">SRIMR7_41455</name>
</gene>
<accession>A0ABY3ZE89</accession>
<dbReference type="PANTHER" id="PTHR34293:SF1">
    <property type="entry name" value="HTH-TYPE TRANSCRIPTIONAL REGULATOR TRMBL2"/>
    <property type="match status" value="1"/>
</dbReference>
<evidence type="ECO:0000313" key="3">
    <source>
        <dbReference type="Proteomes" id="UP000829494"/>
    </source>
</evidence>
<evidence type="ECO:0000313" key="2">
    <source>
        <dbReference type="EMBL" id="UNZ08636.1"/>
    </source>
</evidence>
<evidence type="ECO:0000259" key="1">
    <source>
        <dbReference type="SMART" id="SM00421"/>
    </source>
</evidence>
<dbReference type="InterPro" id="IPR036388">
    <property type="entry name" value="WH-like_DNA-bd_sf"/>
</dbReference>
<dbReference type="Pfam" id="PF00196">
    <property type="entry name" value="GerE"/>
    <property type="match status" value="1"/>
</dbReference>